<accession>A0A1S7FUP3</accession>
<feature type="transmembrane region" description="Helical" evidence="7">
    <location>
        <begin position="183"/>
        <end position="202"/>
    </location>
</feature>
<dbReference type="Gene3D" id="1.25.40.10">
    <property type="entry name" value="Tetratricopeptide repeat domain"/>
    <property type="match status" value="1"/>
</dbReference>
<evidence type="ECO:0000256" key="7">
    <source>
        <dbReference type="SAM" id="Phobius"/>
    </source>
</evidence>
<feature type="transmembrane region" description="Helical" evidence="7">
    <location>
        <begin position="316"/>
        <end position="336"/>
    </location>
</feature>
<evidence type="ECO:0000256" key="6">
    <source>
        <dbReference type="ARBA" id="ARBA00023136"/>
    </source>
</evidence>
<dbReference type="SUPFAM" id="SSF48452">
    <property type="entry name" value="TPR-like"/>
    <property type="match status" value="1"/>
</dbReference>
<protein>
    <submittedName>
        <fullName evidence="9">Rhomboid family membrane protein</fullName>
    </submittedName>
</protein>
<dbReference type="Gene3D" id="1.20.1540.10">
    <property type="entry name" value="Rhomboid-like"/>
    <property type="match status" value="1"/>
</dbReference>
<dbReference type="AlphaFoldDB" id="A0A1S7FUP3"/>
<sequence>MSLQEQYIFWRLTNYFLIEEGYRLIHLHEKKQELWLDNPAQKKRPVIRIQMKELSWSNVLERDIEQVMRVCEDLRKQMGRLKLPLINIYITPFEPVGDTSKWFDQPLKSENEKISLDNILIDKENASVQLRALEAELDVPQETFQIPDHLDEAAITTERSLVINHITAKVSEEQVQARKEKPYVTYILLAIQIAVFLIMTFTGGTSNSTYNLVRWGAKFNPLIYAGEWWRFITPMFIHIGLLHLLMNSVVLYIIGPMAEKLYGKWRYALIYVLSGITGVVASFVFNVNIAAGASTAIFGIFGALLYLVVLKPHIYARSLGISIAGLVVVNLVVDIFSQGIDLAGHVGGLVGGFLIAGALSMPKQYFHWRRVLYGASAVLLTAFFLWFGFNKGQQPYDPENANAVAGAFIQKEDFQTAQKILDQLRISGSADDVTYTNLAIIALTDAKVQEGQDYAREAIEQESFNPHAHFLLARSYEIQGNLELALKEASIAVSQQDTEPYVQYKKYLEDKIKTRQEV</sequence>
<evidence type="ECO:0000256" key="3">
    <source>
        <dbReference type="ARBA" id="ARBA00022692"/>
    </source>
</evidence>
<name>A0A1S7FUP3_9LIST</name>
<evidence type="ECO:0000313" key="9">
    <source>
        <dbReference type="EMBL" id="AQY51112.1"/>
    </source>
</evidence>
<keyword evidence="3 7" id="KW-0812">Transmembrane</keyword>
<dbReference type="GO" id="GO:0016020">
    <property type="term" value="C:membrane"/>
    <property type="evidence" value="ECO:0007669"/>
    <property type="project" value="UniProtKB-SubCell"/>
</dbReference>
<dbReference type="EMBL" id="CP011102">
    <property type="protein sequence ID" value="AQY51112.1"/>
    <property type="molecule type" value="Genomic_DNA"/>
</dbReference>
<feature type="transmembrane region" description="Helical" evidence="7">
    <location>
        <begin position="267"/>
        <end position="285"/>
    </location>
</feature>
<reference evidence="10" key="1">
    <citation type="submission" date="2015-03" db="EMBL/GenBank/DDBJ databases">
        <authorList>
            <person name="Ferrari E."/>
            <person name="Walter M.C."/>
            <person name="Huptas C."/>
            <person name="Scherer S."/>
            <person name="Mueller-Herbst S."/>
        </authorList>
    </citation>
    <scope>NUCLEOTIDE SEQUENCE [LARGE SCALE GENOMIC DNA]</scope>
    <source>
        <strain evidence="10">LWP01</strain>
    </source>
</reference>
<comment type="subcellular location">
    <subcellularLocation>
        <location evidence="1">Membrane</location>
        <topology evidence="1">Multi-pass membrane protein</topology>
    </subcellularLocation>
</comment>
<dbReference type="SUPFAM" id="SSF144091">
    <property type="entry name" value="Rhomboid-like"/>
    <property type="match status" value="1"/>
</dbReference>
<dbReference type="GO" id="GO:0004252">
    <property type="term" value="F:serine-type endopeptidase activity"/>
    <property type="evidence" value="ECO:0007669"/>
    <property type="project" value="InterPro"/>
</dbReference>
<evidence type="ECO:0000256" key="2">
    <source>
        <dbReference type="ARBA" id="ARBA00009045"/>
    </source>
</evidence>
<evidence type="ECO:0000313" key="10">
    <source>
        <dbReference type="Proteomes" id="UP000223060"/>
    </source>
</evidence>
<evidence type="ECO:0000259" key="8">
    <source>
        <dbReference type="Pfam" id="PF01694"/>
    </source>
</evidence>
<dbReference type="PANTHER" id="PTHR43731:SF14">
    <property type="entry name" value="PRESENILIN-ASSOCIATED RHOMBOID-LIKE PROTEIN, MITOCHONDRIAL"/>
    <property type="match status" value="1"/>
</dbReference>
<feature type="transmembrane region" description="Helical" evidence="7">
    <location>
        <begin position="291"/>
        <end position="309"/>
    </location>
</feature>
<organism evidence="9 10">
    <name type="scientific">Listeria weihenstephanensis</name>
    <dbReference type="NCBI Taxonomy" id="1006155"/>
    <lineage>
        <taxon>Bacteria</taxon>
        <taxon>Bacillati</taxon>
        <taxon>Bacillota</taxon>
        <taxon>Bacilli</taxon>
        <taxon>Bacillales</taxon>
        <taxon>Listeriaceae</taxon>
        <taxon>Listeria</taxon>
    </lineage>
</organism>
<dbReference type="InterPro" id="IPR050925">
    <property type="entry name" value="Rhomboid_protease_S54"/>
</dbReference>
<dbReference type="Pfam" id="PF01694">
    <property type="entry name" value="Rhomboid"/>
    <property type="match status" value="1"/>
</dbReference>
<keyword evidence="4" id="KW-0378">Hydrolase</keyword>
<keyword evidence="5 7" id="KW-1133">Transmembrane helix</keyword>
<evidence type="ECO:0000256" key="4">
    <source>
        <dbReference type="ARBA" id="ARBA00022801"/>
    </source>
</evidence>
<dbReference type="RefSeq" id="WP_036062394.1">
    <property type="nucleotide sequence ID" value="NZ_CP011102.1"/>
</dbReference>
<gene>
    <name evidence="9" type="ORF">UE46_08685</name>
</gene>
<proteinExistence type="inferred from homology"/>
<feature type="transmembrane region" description="Helical" evidence="7">
    <location>
        <begin position="371"/>
        <end position="389"/>
    </location>
</feature>
<keyword evidence="6 7" id="KW-0472">Membrane</keyword>
<evidence type="ECO:0000256" key="1">
    <source>
        <dbReference type="ARBA" id="ARBA00004141"/>
    </source>
</evidence>
<dbReference type="InterPro" id="IPR035952">
    <property type="entry name" value="Rhomboid-like_sf"/>
</dbReference>
<dbReference type="Proteomes" id="UP000223060">
    <property type="component" value="Chromosome"/>
</dbReference>
<feature type="transmembrane region" description="Helical" evidence="7">
    <location>
        <begin position="342"/>
        <end position="359"/>
    </location>
</feature>
<dbReference type="InterPro" id="IPR022764">
    <property type="entry name" value="Peptidase_S54_rhomboid_dom"/>
</dbReference>
<feature type="domain" description="Peptidase S54 rhomboid" evidence="8">
    <location>
        <begin position="226"/>
        <end position="359"/>
    </location>
</feature>
<dbReference type="InterPro" id="IPR011990">
    <property type="entry name" value="TPR-like_helical_dom_sf"/>
</dbReference>
<comment type="similarity">
    <text evidence="2">Belongs to the peptidase S54 family.</text>
</comment>
<dbReference type="KEGG" id="lwi:UE46_08685"/>
<feature type="transmembrane region" description="Helical" evidence="7">
    <location>
        <begin position="235"/>
        <end position="255"/>
    </location>
</feature>
<dbReference type="PANTHER" id="PTHR43731">
    <property type="entry name" value="RHOMBOID PROTEASE"/>
    <property type="match status" value="1"/>
</dbReference>
<evidence type="ECO:0000256" key="5">
    <source>
        <dbReference type="ARBA" id="ARBA00022989"/>
    </source>
</evidence>
<keyword evidence="10" id="KW-1185">Reference proteome</keyword>